<dbReference type="RefSeq" id="WP_056933930.1">
    <property type="nucleotide sequence ID" value="NZ_CP013050.1"/>
</dbReference>
<reference evidence="1 2" key="1">
    <citation type="journal article" date="2016" name="Genome Announc.">
        <title>Complete genome sequence of the hyperthermophilic and piezophilic archaeon Thermococcus barophilus Ch5, capable of growth at the expense of hydrogenogenesis from carbon monoxide and formate.</title>
        <authorList>
            <person name="Oger P."/>
            <person name="Sokolova T.G."/>
            <person name="Kozhevnikova D.A."/>
            <person name="Taranov E.A."/>
            <person name="Vannier P."/>
            <person name="Lee H.S."/>
            <person name="Kwon K.K."/>
            <person name="Kang S.G."/>
            <person name="Lee J.H."/>
            <person name="Bonch-Osmolovskaya E.A."/>
            <person name="Lebedinsky A.V."/>
        </authorList>
    </citation>
    <scope>NUCLEOTIDE SEQUENCE [LARGE SCALE GENOMIC DNA]</scope>
    <source>
        <strain evidence="2">Ch5</strain>
    </source>
</reference>
<dbReference type="STRING" id="55802.TBCH5v1_1326"/>
<protein>
    <submittedName>
        <fullName evidence="1">Uncharacterized protein</fullName>
    </submittedName>
</protein>
<dbReference type="AlphaFoldDB" id="A0A0S1XBU6"/>
<dbReference type="Proteomes" id="UP000066042">
    <property type="component" value="Chromosome"/>
</dbReference>
<accession>A0A0S1XBU6</accession>
<proteinExistence type="predicted"/>
<dbReference type="GeneID" id="26136575"/>
<organism evidence="1 2">
    <name type="scientific">Thermococcus barophilus</name>
    <dbReference type="NCBI Taxonomy" id="55802"/>
    <lineage>
        <taxon>Archaea</taxon>
        <taxon>Methanobacteriati</taxon>
        <taxon>Methanobacteriota</taxon>
        <taxon>Thermococci</taxon>
        <taxon>Thermococcales</taxon>
        <taxon>Thermococcaceae</taxon>
        <taxon>Thermococcus</taxon>
    </lineage>
</organism>
<dbReference type="EMBL" id="CP013050">
    <property type="protein sequence ID" value="ALM75246.1"/>
    <property type="molecule type" value="Genomic_DNA"/>
</dbReference>
<evidence type="ECO:0000313" key="1">
    <source>
        <dbReference type="EMBL" id="ALM75246.1"/>
    </source>
</evidence>
<evidence type="ECO:0000313" key="2">
    <source>
        <dbReference type="Proteomes" id="UP000066042"/>
    </source>
</evidence>
<gene>
    <name evidence="1" type="ORF">TBCH5v1_1326</name>
</gene>
<name>A0A0S1XBU6_THEBA</name>
<dbReference type="PATRIC" id="fig|55802.8.peg.1306"/>
<sequence length="139" mass="16064">MQRWVILFILGLWILSIFKGVVAYSSTYDVVLWDNGPSFYDTRTVGSWPAKCTFVIKGELVTYSTSWYQGEGCTELFIPFLGYFIFSQAIGTVENSAGFRDVSYFSKVSFVKSFYYPYPRDSPSSTLTVGWHYKHYYYG</sequence>